<feature type="domain" description="Response regulatory" evidence="2">
    <location>
        <begin position="8"/>
        <end position="130"/>
    </location>
</feature>
<dbReference type="Pfam" id="PF00072">
    <property type="entry name" value="Response_reg"/>
    <property type="match status" value="1"/>
</dbReference>
<dbReference type="SUPFAM" id="SSF52172">
    <property type="entry name" value="CheY-like"/>
    <property type="match status" value="1"/>
</dbReference>
<dbReference type="InterPro" id="IPR011006">
    <property type="entry name" value="CheY-like_superfamily"/>
</dbReference>
<organism evidence="4 5">
    <name type="scientific">Nitrosomonas oligotropha</name>
    <dbReference type="NCBI Taxonomy" id="42354"/>
    <lineage>
        <taxon>Bacteria</taxon>
        <taxon>Pseudomonadati</taxon>
        <taxon>Pseudomonadota</taxon>
        <taxon>Betaproteobacteria</taxon>
        <taxon>Nitrosomonadales</taxon>
        <taxon>Nitrosomonadaceae</taxon>
        <taxon>Nitrosomonas</taxon>
    </lineage>
</organism>
<evidence type="ECO:0000313" key="5">
    <source>
        <dbReference type="Proteomes" id="UP000244128"/>
    </source>
</evidence>
<dbReference type="AlphaFoldDB" id="A0A2T5I3S9"/>
<dbReference type="PROSITE" id="PS50883">
    <property type="entry name" value="EAL"/>
    <property type="match status" value="1"/>
</dbReference>
<accession>A0A2T5I3S9</accession>
<protein>
    <submittedName>
        <fullName evidence="4">EAL domain-containing protein (Putative c-di-GMP-specific phosphodiesterase class I)</fullName>
    </submittedName>
</protein>
<dbReference type="SMART" id="SM00052">
    <property type="entry name" value="EAL"/>
    <property type="match status" value="1"/>
</dbReference>
<proteinExistence type="predicted"/>
<sequence>MNNEKPIRVLVLDDDRFMLEFVSHLLRDLGVSEVLVAEDGKAGLFVMSAQVSAIDLLICDIEMPGMDGIEFLRNIADQYYSGKIVLFSGVNPDLLKATERLASVRGLNVIGTLAKPVTVGSLAALLAQLSIPISRRPDPARIRQIFTVEEIQQALAADQIDLFYQPKIAVSNRRVTSVECLARWRHTQYGYVSPDNFIPVIEQSGLINDFTRDVLRKSAQQLDLWLQEGFDLKVSVNVSMENLDRFNLPEIYEAAVRECYVPIDRITLEITEGKLGKDFAQSLDILTRLRLKGFGLAIDDFGIGYSSMETLKHMPFTELKVDRIFAHGAAKDSATRAILESSIKLGKALGLNVVVEGIEAGTDYQLAVELGCDEIQGFYIAKPMPGGEFTEWLSKHEKTIDERF</sequence>
<dbReference type="Gene3D" id="3.40.50.2300">
    <property type="match status" value="1"/>
</dbReference>
<evidence type="ECO:0000259" key="3">
    <source>
        <dbReference type="PROSITE" id="PS50883"/>
    </source>
</evidence>
<keyword evidence="1" id="KW-0597">Phosphoprotein</keyword>
<dbReference type="PROSITE" id="PS50110">
    <property type="entry name" value="RESPONSE_REGULATORY"/>
    <property type="match status" value="1"/>
</dbReference>
<dbReference type="InterPro" id="IPR050706">
    <property type="entry name" value="Cyclic-di-GMP_PDE-like"/>
</dbReference>
<feature type="modified residue" description="4-aspartylphosphate" evidence="1">
    <location>
        <position position="60"/>
    </location>
</feature>
<dbReference type="InterPro" id="IPR035919">
    <property type="entry name" value="EAL_sf"/>
</dbReference>
<dbReference type="Proteomes" id="UP000244128">
    <property type="component" value="Unassembled WGS sequence"/>
</dbReference>
<gene>
    <name evidence="4" type="ORF">C8R26_10248</name>
</gene>
<dbReference type="EMBL" id="QAOI01000002">
    <property type="protein sequence ID" value="PTQ78480.1"/>
    <property type="molecule type" value="Genomic_DNA"/>
</dbReference>
<evidence type="ECO:0000256" key="1">
    <source>
        <dbReference type="PROSITE-ProRule" id="PRU00169"/>
    </source>
</evidence>
<reference evidence="4 5" key="1">
    <citation type="submission" date="2018-04" db="EMBL/GenBank/DDBJ databases">
        <title>Active sludge and wastewater microbial communities from Klosterneuburg, Austria.</title>
        <authorList>
            <person name="Wagner M."/>
        </authorList>
    </citation>
    <scope>NUCLEOTIDE SEQUENCE [LARGE SCALE GENOMIC DNA]</scope>
    <source>
        <strain evidence="4 5">Nm49</strain>
    </source>
</reference>
<dbReference type="SMART" id="SM00448">
    <property type="entry name" value="REC"/>
    <property type="match status" value="1"/>
</dbReference>
<dbReference type="GO" id="GO:0000160">
    <property type="term" value="P:phosphorelay signal transduction system"/>
    <property type="evidence" value="ECO:0007669"/>
    <property type="project" value="InterPro"/>
</dbReference>
<comment type="caution">
    <text evidence="4">The sequence shown here is derived from an EMBL/GenBank/DDBJ whole genome shotgun (WGS) entry which is preliminary data.</text>
</comment>
<dbReference type="SUPFAM" id="SSF141868">
    <property type="entry name" value="EAL domain-like"/>
    <property type="match status" value="1"/>
</dbReference>
<feature type="domain" description="EAL" evidence="3">
    <location>
        <begin position="144"/>
        <end position="397"/>
    </location>
</feature>
<dbReference type="InterPro" id="IPR001633">
    <property type="entry name" value="EAL_dom"/>
</dbReference>
<dbReference type="PANTHER" id="PTHR33121">
    <property type="entry name" value="CYCLIC DI-GMP PHOSPHODIESTERASE PDEF"/>
    <property type="match status" value="1"/>
</dbReference>
<dbReference type="InterPro" id="IPR001789">
    <property type="entry name" value="Sig_transdc_resp-reg_receiver"/>
</dbReference>
<dbReference type="Gene3D" id="3.20.20.450">
    <property type="entry name" value="EAL domain"/>
    <property type="match status" value="1"/>
</dbReference>
<dbReference type="CDD" id="cd01948">
    <property type="entry name" value="EAL"/>
    <property type="match status" value="1"/>
</dbReference>
<dbReference type="Pfam" id="PF00563">
    <property type="entry name" value="EAL"/>
    <property type="match status" value="1"/>
</dbReference>
<name>A0A2T5I3S9_9PROT</name>
<evidence type="ECO:0000313" key="4">
    <source>
        <dbReference type="EMBL" id="PTQ78480.1"/>
    </source>
</evidence>
<dbReference type="PANTHER" id="PTHR33121:SF71">
    <property type="entry name" value="OXYGEN SENSOR PROTEIN DOSP"/>
    <property type="match status" value="1"/>
</dbReference>
<evidence type="ECO:0000259" key="2">
    <source>
        <dbReference type="PROSITE" id="PS50110"/>
    </source>
</evidence>
<dbReference type="RefSeq" id="WP_107802009.1">
    <property type="nucleotide sequence ID" value="NZ_QAOI01000002.1"/>
</dbReference>
<dbReference type="GO" id="GO:0071111">
    <property type="term" value="F:cyclic-guanylate-specific phosphodiesterase activity"/>
    <property type="evidence" value="ECO:0007669"/>
    <property type="project" value="InterPro"/>
</dbReference>